<feature type="compositionally biased region" description="Acidic residues" evidence="1">
    <location>
        <begin position="1"/>
        <end position="11"/>
    </location>
</feature>
<reference evidence="2 3" key="1">
    <citation type="submission" date="2011-10" db="EMBL/GenBank/DDBJ databases">
        <authorList>
            <person name="Genoscope - CEA"/>
        </authorList>
    </citation>
    <scope>NUCLEOTIDE SEQUENCE [LARGE SCALE GENOMIC DNA]</scope>
    <source>
        <strain evidence="2 3">RCC 1105</strain>
    </source>
</reference>
<gene>
    <name evidence="2" type="ordered locus">Bathy12g01750</name>
</gene>
<feature type="region of interest" description="Disordered" evidence="1">
    <location>
        <begin position="1"/>
        <end position="21"/>
    </location>
</feature>
<evidence type="ECO:0000313" key="3">
    <source>
        <dbReference type="Proteomes" id="UP000198341"/>
    </source>
</evidence>
<protein>
    <submittedName>
        <fullName evidence="2">Uncharacterized protein</fullName>
    </submittedName>
</protein>
<dbReference type="RefSeq" id="XP_007509793.1">
    <property type="nucleotide sequence ID" value="XM_007509731.1"/>
</dbReference>
<evidence type="ECO:0000256" key="1">
    <source>
        <dbReference type="SAM" id="MobiDB-lite"/>
    </source>
</evidence>
<feature type="compositionally biased region" description="Low complexity" evidence="1">
    <location>
        <begin position="12"/>
        <end position="21"/>
    </location>
</feature>
<dbReference type="AlphaFoldDB" id="K8FBD8"/>
<dbReference type="GeneID" id="19012386"/>
<accession>K8FBD8</accession>
<keyword evidence="3" id="KW-1185">Reference proteome</keyword>
<proteinExistence type="predicted"/>
<dbReference type="Proteomes" id="UP000198341">
    <property type="component" value="Chromosome 12"/>
</dbReference>
<dbReference type="OrthoDB" id="497643at2759"/>
<organism evidence="2 3">
    <name type="scientific">Bathycoccus prasinos</name>
    <dbReference type="NCBI Taxonomy" id="41875"/>
    <lineage>
        <taxon>Eukaryota</taxon>
        <taxon>Viridiplantae</taxon>
        <taxon>Chlorophyta</taxon>
        <taxon>Mamiellophyceae</taxon>
        <taxon>Mamiellales</taxon>
        <taxon>Bathycoccaceae</taxon>
        <taxon>Bathycoccus</taxon>
    </lineage>
</organism>
<dbReference type="EMBL" id="FO082267">
    <property type="protein sequence ID" value="CCO18908.1"/>
    <property type="molecule type" value="Genomic_DNA"/>
</dbReference>
<name>K8FBD8_9CHLO</name>
<dbReference type="KEGG" id="bpg:Bathy12g01750"/>
<sequence length="209" mass="23345">MMGDEDDDESSSDSSSFHSTSSFDITCPLELLLDPSFLGDALTAETMLRTISNLSAQDLAKTAERCTCPKGVSCRYRKVTDSDEAWWPHCAKAWFEADSLPAFRKPPKDKKTWKAAYLALKPEEGPTPMELEERRLKQERIEAKALKWSMENKLGKGAIKARSKEGGVELAVDRKNTDKATLREFYKTVRAKPKGRGHREGVKAFNAGA</sequence>
<evidence type="ECO:0000313" key="2">
    <source>
        <dbReference type="EMBL" id="CCO18908.1"/>
    </source>
</evidence>